<keyword evidence="4" id="KW-0804">Transcription</keyword>
<dbReference type="GO" id="GO:0003700">
    <property type="term" value="F:DNA-binding transcription factor activity"/>
    <property type="evidence" value="ECO:0007669"/>
    <property type="project" value="InterPro"/>
</dbReference>
<evidence type="ECO:0000256" key="1">
    <source>
        <dbReference type="ARBA" id="ARBA00022491"/>
    </source>
</evidence>
<name>A0AAU7D479_9BACT</name>
<dbReference type="EMBL" id="CP121194">
    <property type="protein sequence ID" value="XBH08936.1"/>
    <property type="molecule type" value="Genomic_DNA"/>
</dbReference>
<accession>A0AAU7CV11</accession>
<evidence type="ECO:0000313" key="6">
    <source>
        <dbReference type="EMBL" id="XBH08936.1"/>
    </source>
</evidence>
<keyword evidence="2" id="KW-0805">Transcription regulation</keyword>
<dbReference type="EMBL" id="CP121195">
    <property type="protein sequence ID" value="XBH12146.1"/>
    <property type="molecule type" value="Genomic_DNA"/>
</dbReference>
<dbReference type="AlphaFoldDB" id="A0AAU7D479"/>
<dbReference type="PRINTS" id="PR00035">
    <property type="entry name" value="HTHGNTR"/>
</dbReference>
<dbReference type="InterPro" id="IPR036390">
    <property type="entry name" value="WH_DNA-bd_sf"/>
</dbReference>
<evidence type="ECO:0000256" key="3">
    <source>
        <dbReference type="ARBA" id="ARBA00023125"/>
    </source>
</evidence>
<accession>A0AAU7D479</accession>
<reference evidence="7" key="1">
    <citation type="submission" date="2023-03" db="EMBL/GenBank/DDBJ databases">
        <title>Edaphobacter sp.</title>
        <authorList>
            <person name="Huber K.J."/>
            <person name="Papendorf J."/>
            <person name="Pilke C."/>
            <person name="Bunk B."/>
            <person name="Sproeer C."/>
            <person name="Pester M."/>
        </authorList>
    </citation>
    <scope>NUCLEOTIDE SEQUENCE</scope>
    <source>
        <strain evidence="6">DSM 109919</strain>
        <strain evidence="7">DSM 109920</strain>
    </source>
</reference>
<evidence type="ECO:0000256" key="4">
    <source>
        <dbReference type="ARBA" id="ARBA00023163"/>
    </source>
</evidence>
<feature type="domain" description="HTH gntR-type" evidence="5">
    <location>
        <begin position="16"/>
        <end position="84"/>
    </location>
</feature>
<dbReference type="InterPro" id="IPR036388">
    <property type="entry name" value="WH-like_DNA-bd_sf"/>
</dbReference>
<dbReference type="SUPFAM" id="SSF46785">
    <property type="entry name" value="Winged helix' DNA-binding domain"/>
    <property type="match status" value="1"/>
</dbReference>
<dbReference type="InterPro" id="IPR000524">
    <property type="entry name" value="Tscrpt_reg_HTH_GntR"/>
</dbReference>
<dbReference type="CDD" id="cd07377">
    <property type="entry name" value="WHTH_GntR"/>
    <property type="match status" value="1"/>
</dbReference>
<dbReference type="Pfam" id="PF13377">
    <property type="entry name" value="Peripla_BP_3"/>
    <property type="match status" value="1"/>
</dbReference>
<dbReference type="GO" id="GO:0000976">
    <property type="term" value="F:transcription cis-regulatory region binding"/>
    <property type="evidence" value="ECO:0007669"/>
    <property type="project" value="TreeGrafter"/>
</dbReference>
<dbReference type="PANTHER" id="PTHR30146:SF148">
    <property type="entry name" value="HTH-TYPE TRANSCRIPTIONAL REPRESSOR PURR-RELATED"/>
    <property type="match status" value="1"/>
</dbReference>
<dbReference type="Gene3D" id="3.40.50.2300">
    <property type="match status" value="2"/>
</dbReference>
<keyword evidence="1" id="KW-0678">Repressor</keyword>
<proteinExistence type="predicted"/>
<evidence type="ECO:0000259" key="5">
    <source>
        <dbReference type="PROSITE" id="PS50949"/>
    </source>
</evidence>
<organism evidence="7">
    <name type="scientific">Edaphobacter paludis</name>
    <dbReference type="NCBI Taxonomy" id="3035702"/>
    <lineage>
        <taxon>Bacteria</taxon>
        <taxon>Pseudomonadati</taxon>
        <taxon>Acidobacteriota</taxon>
        <taxon>Terriglobia</taxon>
        <taxon>Terriglobales</taxon>
        <taxon>Acidobacteriaceae</taxon>
        <taxon>Edaphobacter</taxon>
    </lineage>
</organism>
<evidence type="ECO:0000313" key="7">
    <source>
        <dbReference type="EMBL" id="XBH12146.1"/>
    </source>
</evidence>
<evidence type="ECO:0000256" key="2">
    <source>
        <dbReference type="ARBA" id="ARBA00023015"/>
    </source>
</evidence>
<dbReference type="PROSITE" id="PS50949">
    <property type="entry name" value="HTH_GNTR"/>
    <property type="match status" value="1"/>
</dbReference>
<dbReference type="CDD" id="cd06267">
    <property type="entry name" value="PBP1_LacI_sugar_binding-like"/>
    <property type="match status" value="1"/>
</dbReference>
<gene>
    <name evidence="6" type="ORF">P4G45_10570</name>
    <name evidence="7" type="ORF">P8936_10540</name>
</gene>
<dbReference type="RefSeq" id="WP_348266446.1">
    <property type="nucleotide sequence ID" value="NZ_CP121194.1"/>
</dbReference>
<dbReference type="FunFam" id="1.10.10.10:FF:000079">
    <property type="entry name" value="GntR family transcriptional regulator"/>
    <property type="match status" value="1"/>
</dbReference>
<dbReference type="Pfam" id="PF00392">
    <property type="entry name" value="GntR"/>
    <property type="match status" value="1"/>
</dbReference>
<dbReference type="KEGG" id="epl:P4G45_10570"/>
<dbReference type="InterPro" id="IPR028082">
    <property type="entry name" value="Peripla_BP_I"/>
</dbReference>
<dbReference type="SUPFAM" id="SSF53822">
    <property type="entry name" value="Periplasmic binding protein-like I"/>
    <property type="match status" value="1"/>
</dbReference>
<sequence>MESEAEEISGEAKRPQPKYLQIIEGLRQNIEAGRYRNGARLPSEAELMRRFGVSRMTVVKAMQHLQQEGLLVRRAGSGTYASEGGSNQKPVFGLIIPDLGRTEIFEPICQGMSASPNASGHSLSWGHSAAGESKEDEAEHLCEHYIEQRVTGVFFAPVEFGPRRDQVNRRVLKALRSARIPVVLLDRCVLDYPARSEYDIVGLDNRRAGYVMTDHLIRQGAKRVGFFAVEGSAETVDDRIVGYREALHASGMPVDPEMVLRAEPTDAAMLSSRIAEKKIDALLCANDLTAAHVMRTLLGLGMRIPNDIRIAGIDDVRYAELLPVPLTTLHQPCRDIGATAIATMLDRISNPHLPARSVLLNGSLVVRQSCGANRQG</sequence>
<keyword evidence="3" id="KW-0238">DNA-binding</keyword>
<dbReference type="PANTHER" id="PTHR30146">
    <property type="entry name" value="LACI-RELATED TRANSCRIPTIONAL REPRESSOR"/>
    <property type="match status" value="1"/>
</dbReference>
<protein>
    <submittedName>
        <fullName evidence="7">GntR family transcriptional regulator</fullName>
    </submittedName>
</protein>
<dbReference type="SMART" id="SM00345">
    <property type="entry name" value="HTH_GNTR"/>
    <property type="match status" value="1"/>
</dbReference>
<dbReference type="Gene3D" id="1.10.10.10">
    <property type="entry name" value="Winged helix-like DNA-binding domain superfamily/Winged helix DNA-binding domain"/>
    <property type="match status" value="1"/>
</dbReference>
<dbReference type="InterPro" id="IPR046335">
    <property type="entry name" value="LacI/GalR-like_sensor"/>
</dbReference>